<evidence type="ECO:0000256" key="5">
    <source>
        <dbReference type="ARBA" id="ARBA00023136"/>
    </source>
</evidence>
<dbReference type="EMBL" id="CP027665">
    <property type="protein sequence ID" value="AVO37985.1"/>
    <property type="molecule type" value="Genomic_DNA"/>
</dbReference>
<dbReference type="PANTHER" id="PTHR30024">
    <property type="entry name" value="ALIPHATIC SULFONATES-BINDING PROTEIN-RELATED"/>
    <property type="match status" value="1"/>
</dbReference>
<sequence length="399" mass="42351">MRTVEISVAFMPLVDAAPLIVAQELGFAETEGVSLDLVAAPSWSSLRDMLAFGRVDAAHLLSPLPVAMALGLGGVSTPISAVSVLSANGNVLGVGRGLERRLRDAGYGFDFADPVKAATALAVAGNGDRDRDRNGPIIFGVPFPFSMHVELLRYWCAGTDLGETGIEIRTVPPPLMADALAAGDIDAFCVGEPWGSVAVDQGVGALILPGRSIWEFAPEKVLAVRTDWAETEPDLLGRLMRAVWRAGRWLGNPDSVGAASNILSRKTYLDVPAELIDRALSGDLTVSASGDQRRVDHFVEFHAGAASFPWRSQARWIANRLRQSHEPAGGVSLDAAAAVFRSDLYRRHLAASGADLPGASEKLEGSIRHPTAVASLNGGTILLPDRFFDGRIFDPSGVE</sequence>
<evidence type="ECO:0000256" key="2">
    <source>
        <dbReference type="ARBA" id="ARBA00022448"/>
    </source>
</evidence>
<gene>
    <name evidence="6" type="ORF">C6Y53_09900</name>
</gene>
<comment type="subcellular location">
    <subcellularLocation>
        <location evidence="1">Endomembrane system</location>
    </subcellularLocation>
</comment>
<evidence type="ECO:0000256" key="3">
    <source>
        <dbReference type="ARBA" id="ARBA00022475"/>
    </source>
</evidence>
<evidence type="ECO:0000256" key="4">
    <source>
        <dbReference type="ARBA" id="ARBA00022519"/>
    </source>
</evidence>
<dbReference type="RefSeq" id="WP_106472303.1">
    <property type="nucleotide sequence ID" value="NZ_CP027665.1"/>
</dbReference>
<dbReference type="Proteomes" id="UP000237655">
    <property type="component" value="Chromosome"/>
</dbReference>
<dbReference type="CDD" id="cd13553">
    <property type="entry name" value="PBP2_NrtA_CpmA_like"/>
    <property type="match status" value="1"/>
</dbReference>
<accession>A0A2S0MQ31</accession>
<evidence type="ECO:0000256" key="1">
    <source>
        <dbReference type="ARBA" id="ARBA00004308"/>
    </source>
</evidence>
<keyword evidence="7" id="KW-1185">Reference proteome</keyword>
<reference evidence="7" key="1">
    <citation type="submission" date="2018-03" db="EMBL/GenBank/DDBJ databases">
        <title>Genomic analysis of the strain SH-1 isolated from shrimp intestine.</title>
        <authorList>
            <person name="Kim Y.-S."/>
            <person name="Kim S.-E."/>
            <person name="Kim K.-H."/>
        </authorList>
    </citation>
    <scope>NUCLEOTIDE SEQUENCE [LARGE SCALE GENOMIC DNA]</scope>
    <source>
        <strain evidence="7">SH-1</strain>
    </source>
</reference>
<keyword evidence="3" id="KW-1003">Cell membrane</keyword>
<dbReference type="PANTHER" id="PTHR30024:SF43">
    <property type="entry name" value="BLL4572 PROTEIN"/>
    <property type="match status" value="1"/>
</dbReference>
<evidence type="ECO:0000313" key="7">
    <source>
        <dbReference type="Proteomes" id="UP000237655"/>
    </source>
</evidence>
<dbReference type="AlphaFoldDB" id="A0A2S0MQ31"/>
<proteinExistence type="predicted"/>
<dbReference type="SUPFAM" id="SSF53850">
    <property type="entry name" value="Periplasmic binding protein-like II"/>
    <property type="match status" value="1"/>
</dbReference>
<keyword evidence="4" id="KW-0997">Cell inner membrane</keyword>
<name>A0A2S0MQ31_9RHOB</name>
<dbReference type="KEGG" id="thas:C6Y53_09900"/>
<keyword evidence="5" id="KW-0472">Membrane</keyword>
<dbReference type="InterPro" id="IPR044527">
    <property type="entry name" value="NrtA/CpmA_ABC-bd_dom"/>
</dbReference>
<dbReference type="Gene3D" id="3.40.190.10">
    <property type="entry name" value="Periplasmic binding protein-like II"/>
    <property type="match status" value="2"/>
</dbReference>
<dbReference type="Pfam" id="PF13379">
    <property type="entry name" value="NMT1_2"/>
    <property type="match status" value="1"/>
</dbReference>
<evidence type="ECO:0000313" key="6">
    <source>
        <dbReference type="EMBL" id="AVO37985.1"/>
    </source>
</evidence>
<dbReference type="GO" id="GO:0012505">
    <property type="term" value="C:endomembrane system"/>
    <property type="evidence" value="ECO:0007669"/>
    <property type="project" value="UniProtKB-SubCell"/>
</dbReference>
<protein>
    <submittedName>
        <fullName evidence="6">ABC transporter substrate-binding protein</fullName>
    </submittedName>
</protein>
<keyword evidence="2" id="KW-0813">Transport</keyword>
<organism evidence="6 7">
    <name type="scientific">Pukyongiella litopenaei</name>
    <dbReference type="NCBI Taxonomy" id="2605946"/>
    <lineage>
        <taxon>Bacteria</taxon>
        <taxon>Pseudomonadati</taxon>
        <taxon>Pseudomonadota</taxon>
        <taxon>Alphaproteobacteria</taxon>
        <taxon>Rhodobacterales</taxon>
        <taxon>Paracoccaceae</taxon>
        <taxon>Pukyongiella</taxon>
    </lineage>
</organism>